<protein>
    <submittedName>
        <fullName evidence="2">Uncharacterized protein</fullName>
    </submittedName>
</protein>
<gene>
    <name evidence="2" type="ORF">GWI33_000143</name>
</gene>
<accession>A0A834MNU0</accession>
<reference evidence="2" key="1">
    <citation type="submission" date="2020-08" db="EMBL/GenBank/DDBJ databases">
        <title>Genome sequencing and assembly of the red palm weevil Rhynchophorus ferrugineus.</title>
        <authorList>
            <person name="Dias G.B."/>
            <person name="Bergman C.M."/>
            <person name="Manee M."/>
        </authorList>
    </citation>
    <scope>NUCLEOTIDE SEQUENCE</scope>
    <source>
        <strain evidence="2">AA-2017</strain>
        <tissue evidence="2">Whole larva</tissue>
    </source>
</reference>
<keyword evidence="3" id="KW-1185">Reference proteome</keyword>
<organism evidence="2 3">
    <name type="scientific">Rhynchophorus ferrugineus</name>
    <name type="common">Red palm weevil</name>
    <name type="synonym">Curculio ferrugineus</name>
    <dbReference type="NCBI Taxonomy" id="354439"/>
    <lineage>
        <taxon>Eukaryota</taxon>
        <taxon>Metazoa</taxon>
        <taxon>Ecdysozoa</taxon>
        <taxon>Arthropoda</taxon>
        <taxon>Hexapoda</taxon>
        <taxon>Insecta</taxon>
        <taxon>Pterygota</taxon>
        <taxon>Neoptera</taxon>
        <taxon>Endopterygota</taxon>
        <taxon>Coleoptera</taxon>
        <taxon>Polyphaga</taxon>
        <taxon>Cucujiformia</taxon>
        <taxon>Curculionidae</taxon>
        <taxon>Dryophthorinae</taxon>
        <taxon>Rhynchophorus</taxon>
    </lineage>
</organism>
<evidence type="ECO:0000313" key="3">
    <source>
        <dbReference type="Proteomes" id="UP000625711"/>
    </source>
</evidence>
<proteinExistence type="predicted"/>
<feature type="compositionally biased region" description="Basic and acidic residues" evidence="1">
    <location>
        <begin position="37"/>
        <end position="47"/>
    </location>
</feature>
<comment type="caution">
    <text evidence="2">The sequence shown here is derived from an EMBL/GenBank/DDBJ whole genome shotgun (WGS) entry which is preliminary data.</text>
</comment>
<evidence type="ECO:0000313" key="2">
    <source>
        <dbReference type="EMBL" id="KAF7288090.1"/>
    </source>
</evidence>
<evidence type="ECO:0000256" key="1">
    <source>
        <dbReference type="SAM" id="MobiDB-lite"/>
    </source>
</evidence>
<feature type="compositionally biased region" description="Basic and acidic residues" evidence="1">
    <location>
        <begin position="77"/>
        <end position="95"/>
    </location>
</feature>
<dbReference type="Proteomes" id="UP000625711">
    <property type="component" value="Unassembled WGS sequence"/>
</dbReference>
<sequence>MTNTALITETSLYPLQARKRNRKGPFSNVQIYECWSDKSSRETEKAPSRPLAKRRTIPNERPGVISHPLRSSSAIDKGGHPHERWRREARGDRWGHPGPGVGNPLSARKSSGPINFQDTRQIRNQHRRWRECGSKINSAHVNERRPTGRKRTEGEEGVIAEGVKGRSKFIDQRPTDVPFNYNTLLADKSLTDLPPLRDGTQFGTETYFMRELCIMPFGPSFFISPFCVEPPPPFGGGGGGGGDAVPEMFCGSGGTY</sequence>
<dbReference type="AlphaFoldDB" id="A0A834MNU0"/>
<dbReference type="EMBL" id="JAACXV010000001">
    <property type="protein sequence ID" value="KAF7288090.1"/>
    <property type="molecule type" value="Genomic_DNA"/>
</dbReference>
<name>A0A834MNU0_RHYFE</name>
<feature type="region of interest" description="Disordered" evidence="1">
    <location>
        <begin position="37"/>
        <end position="114"/>
    </location>
</feature>